<dbReference type="InterPro" id="IPR005586">
    <property type="entry name" value="ABC_trans_aux"/>
</dbReference>
<dbReference type="EMBL" id="FRFG01000028">
    <property type="protein sequence ID" value="SHO56782.1"/>
    <property type="molecule type" value="Genomic_DNA"/>
</dbReference>
<feature type="domain" description="ABC-type transport auxiliary lipoprotein component" evidence="2">
    <location>
        <begin position="48"/>
        <end position="189"/>
    </location>
</feature>
<dbReference type="RefSeq" id="WP_083601617.1">
    <property type="nucleotide sequence ID" value="NZ_AP024897.1"/>
</dbReference>
<keyword evidence="4" id="KW-1185">Reference proteome</keyword>
<dbReference type="Gene3D" id="3.40.50.10610">
    <property type="entry name" value="ABC-type transport auxiliary lipoprotein component"/>
    <property type="match status" value="1"/>
</dbReference>
<proteinExistence type="predicted"/>
<evidence type="ECO:0000256" key="1">
    <source>
        <dbReference type="SAM" id="SignalP"/>
    </source>
</evidence>
<dbReference type="Pfam" id="PF03886">
    <property type="entry name" value="ABC_trans_aux"/>
    <property type="match status" value="1"/>
</dbReference>
<gene>
    <name evidence="3" type="ORF">VQ7734_02551</name>
</gene>
<name>A0A1M7YW25_9VIBR</name>
<dbReference type="AlphaFoldDB" id="A0A1M7YW25"/>
<feature type="chain" id="PRO_5012568320" description="ABC-type transport auxiliary lipoprotein component domain-containing protein" evidence="1">
    <location>
        <begin position="26"/>
        <end position="192"/>
    </location>
</feature>
<keyword evidence="1" id="KW-0732">Signal</keyword>
<evidence type="ECO:0000259" key="2">
    <source>
        <dbReference type="Pfam" id="PF03886"/>
    </source>
</evidence>
<protein>
    <recommendedName>
        <fullName evidence="2">ABC-type transport auxiliary lipoprotein component domain-containing protein</fullName>
    </recommendedName>
</protein>
<accession>A0A1M7YW25</accession>
<evidence type="ECO:0000313" key="3">
    <source>
        <dbReference type="EMBL" id="SHO56782.1"/>
    </source>
</evidence>
<organism evidence="3 4">
    <name type="scientific">Vibrio quintilis</name>
    <dbReference type="NCBI Taxonomy" id="1117707"/>
    <lineage>
        <taxon>Bacteria</taxon>
        <taxon>Pseudomonadati</taxon>
        <taxon>Pseudomonadota</taxon>
        <taxon>Gammaproteobacteria</taxon>
        <taxon>Vibrionales</taxon>
        <taxon>Vibrionaceae</taxon>
        <taxon>Vibrio</taxon>
    </lineage>
</organism>
<feature type="signal peptide" evidence="1">
    <location>
        <begin position="1"/>
        <end position="25"/>
    </location>
</feature>
<reference evidence="4" key="1">
    <citation type="submission" date="2016-12" db="EMBL/GenBank/DDBJ databases">
        <authorList>
            <person name="Rodrigo-Torres L."/>
            <person name="Arahal R.D."/>
            <person name="Lucena T."/>
        </authorList>
    </citation>
    <scope>NUCLEOTIDE SEQUENCE [LARGE SCALE GENOMIC DNA]</scope>
</reference>
<evidence type="ECO:0000313" key="4">
    <source>
        <dbReference type="Proteomes" id="UP000184600"/>
    </source>
</evidence>
<dbReference type="PROSITE" id="PS51257">
    <property type="entry name" value="PROKAR_LIPOPROTEIN"/>
    <property type="match status" value="1"/>
</dbReference>
<dbReference type="Proteomes" id="UP000184600">
    <property type="component" value="Unassembled WGS sequence"/>
</dbReference>
<dbReference type="STRING" id="1117707.VQ7734_02551"/>
<dbReference type="SUPFAM" id="SSF159594">
    <property type="entry name" value="XCC0632-like"/>
    <property type="match status" value="1"/>
</dbReference>
<sequence>MIRYWMSKCLLLCGLVIFITGCSSQEDVSTQLFLLPVNPLPPVAEQTAPLMMVKTELADYLNQPGLVYRTSQTQVIQARHNQWAQRISDQITARIVQDVRTKQARYWPEAMNAAPLTTQPLRLIVRIQKFNGVYTGEAEISGEWTLLNPDGQRIKNHYFNLHIPLQESGYAALVSALSEGLGQLTDSMANQF</sequence>
<dbReference type="OrthoDB" id="5600407at2"/>